<dbReference type="Pfam" id="PF23277">
    <property type="entry name" value="Ig_Dlec1_1"/>
    <property type="match status" value="1"/>
</dbReference>
<keyword evidence="5" id="KW-0966">Cell projection</keyword>
<evidence type="ECO:0000259" key="8">
    <source>
        <dbReference type="Pfam" id="PF22544"/>
    </source>
</evidence>
<dbReference type="InterPro" id="IPR033304">
    <property type="entry name" value="DLEC1"/>
</dbReference>
<feature type="region of interest" description="Disordered" evidence="7">
    <location>
        <begin position="191"/>
        <end position="233"/>
    </location>
</feature>
<comment type="subcellular location">
    <subcellularLocation>
        <location evidence="1">Cell projection</location>
        <location evidence="1">Cilium</location>
    </subcellularLocation>
    <subcellularLocation>
        <location evidence="2">Cytoplasm</location>
    </subcellularLocation>
</comment>
<keyword evidence="6" id="KW-0175">Coiled coil</keyword>
<dbReference type="PANTHER" id="PTHR46348:SF1">
    <property type="entry name" value="DELETED IN LUNG AND ESOPHAGEAL CANCER PROTEIN 1"/>
    <property type="match status" value="1"/>
</dbReference>
<gene>
    <name evidence="10" type="ORF">NDU88_004494</name>
</gene>
<protein>
    <recommendedName>
        <fullName evidence="12">Deleted in lung and esophageal cancer protein 1</fullName>
    </recommendedName>
</protein>
<proteinExistence type="predicted"/>
<dbReference type="GO" id="GO:0005737">
    <property type="term" value="C:cytoplasm"/>
    <property type="evidence" value="ECO:0007669"/>
    <property type="project" value="TreeGrafter"/>
</dbReference>
<evidence type="ECO:0000313" key="10">
    <source>
        <dbReference type="EMBL" id="KAJ1099393.1"/>
    </source>
</evidence>
<evidence type="ECO:0000256" key="3">
    <source>
        <dbReference type="ARBA" id="ARBA00022490"/>
    </source>
</evidence>
<evidence type="ECO:0000259" key="9">
    <source>
        <dbReference type="Pfam" id="PF23277"/>
    </source>
</evidence>
<dbReference type="GO" id="GO:0015631">
    <property type="term" value="F:tubulin binding"/>
    <property type="evidence" value="ECO:0007669"/>
    <property type="project" value="TreeGrafter"/>
</dbReference>
<dbReference type="Pfam" id="PF22544">
    <property type="entry name" value="HYDIN_VesB_CFA65-like_Ig"/>
    <property type="match status" value="1"/>
</dbReference>
<evidence type="ECO:0000313" key="11">
    <source>
        <dbReference type="Proteomes" id="UP001066276"/>
    </source>
</evidence>
<evidence type="ECO:0000256" key="4">
    <source>
        <dbReference type="ARBA" id="ARBA00023069"/>
    </source>
</evidence>
<feature type="compositionally biased region" description="Basic and acidic residues" evidence="7">
    <location>
        <begin position="1255"/>
        <end position="1265"/>
    </location>
</feature>
<dbReference type="GO" id="GO:0008285">
    <property type="term" value="P:negative regulation of cell population proliferation"/>
    <property type="evidence" value="ECO:0007669"/>
    <property type="project" value="InterPro"/>
</dbReference>
<organism evidence="10 11">
    <name type="scientific">Pleurodeles waltl</name>
    <name type="common">Iberian ribbed newt</name>
    <dbReference type="NCBI Taxonomy" id="8319"/>
    <lineage>
        <taxon>Eukaryota</taxon>
        <taxon>Metazoa</taxon>
        <taxon>Chordata</taxon>
        <taxon>Craniata</taxon>
        <taxon>Vertebrata</taxon>
        <taxon>Euteleostomi</taxon>
        <taxon>Amphibia</taxon>
        <taxon>Batrachia</taxon>
        <taxon>Caudata</taxon>
        <taxon>Salamandroidea</taxon>
        <taxon>Salamandridae</taxon>
        <taxon>Pleurodelinae</taxon>
        <taxon>Pleurodeles</taxon>
    </lineage>
</organism>
<evidence type="ECO:0000256" key="6">
    <source>
        <dbReference type="SAM" id="Coils"/>
    </source>
</evidence>
<name>A0AAV7MBV4_PLEWA</name>
<dbReference type="Gene3D" id="2.60.40.10">
    <property type="entry name" value="Immunoglobulins"/>
    <property type="match status" value="8"/>
</dbReference>
<feature type="domain" description="HYDIN/VesB/CFA65-like Ig-like" evidence="8">
    <location>
        <begin position="403"/>
        <end position="512"/>
    </location>
</feature>
<sequence>MFRPRPSSERTQDISHLLTSIFKNLYTGEVIGKDKGDHYFKSRGGDNVYHEKFVDELQKIRTEHDRLMAEADMAERHIIQARARATAEEERALNRLMDEAGEKFDTLGLPPVESYFRWCVDNDLLRKHHLICPEDYLTDKAPVFKAPEASSKPNLFKETFSFQQHISTSPVDDGYTDVSTTDEGAERFLKTSTARLNSPPMQDSSEPLKKSKRVRAPKLGSAKKPPWKDTMTMEEREQTRADLARLENRHNFLKNPRFFPPNTLHGGRSLIAPIKKTEKMVAGRKRVVDESDSCNPVPVFLANPPVVFFSEYEVGQIYEMTVELRNLTAASRYVRIIPPSTPHFAIGLGKFPGEGGIVAPGMSCHYSVRFVPDSLADFEDFILVETQSPYPLLVPIEARRPPPILLLPRTFDCGACLAGGIKMLEFLCTNEGLSRGRFCIMPKKVWPPPNFRSIATAGFVEQSPFGIRPSVFQLYPGQSTLIEVVFFPTSAENFQQTFTIVCDNCQVQDLTLIGCGQSLALELVSVIGGESIPVPGELVDVIAEHRLRFYSLNSYSTSEKKMQIRNSTHVSLPFYWQIIKPNLQPLMPGESYDPEKIAFNIDSETPFSICPIQGVLEPHQEQWFTLTYAPKELKNFHNVIHMILSDIPEPTSPGKLLAQLEPTVNDVIVLDLEVKGSTEPYNILLEPYAIIIPGENFIGSTLRKQFKMWNNSKAAVSYEWEKIVDCHIIQVEPYTGTLEANGHCLLELCFTGGRNGFTSHKLQCKIQHSTEPVVLHIEAMFKGPLVSINVPSIDLGLLKLGDKTLTTFQIDNMSQLPAKWSMRESPSCLAERNEEQSQFTVLPPSGELHPLGSETVSLLFEAFTCQRLQTVLELVVENGEGSYVAISADVQTPQVCLLSSQLMFNDIYVGVRAQACVKLFNQGLLPAKYSWGELGGPQSNCCSATISPVSGVLGPNEETVLCVELTANTLDQLKDLTFSCDVEGMSEELLLVISAQAQGLRVTYSLPASTITTEQISSSPQDLCLDFGSNVLLQSSVKRQLILTNQTAIKAQFVLEVTYFSGFPSASSKQITSHSTGSILKKSPHLAAHDANKAQSDFAASLLSDGKGAAFAVQPAVGMLEPFQQLIIEITAYSSMWGDYQDELICKVADLTPTIIPMRMSVTGCPLYFQMTGPQSKSQTKGPMIRFGTHISGGDTISRCLRINNPSPFDIRLDWEIYNLEKDDRKLVDLLVFYGDHFPLKDIDGNEIIGSRISDVSERDERSPDWNHIPSTSSTSSSSLSHGTDNHTEEYEEEEEEDDYEEQEFPEEGAPGANSKKLISVILRAHEGVPSDYPFCVTPRQITIPARGSGSIHISFTPLMLTEVINKIECSGFALGFMSLDSKIAQRIPGKVNRAQGYSLEPIRLDLQGFVKPALLTVDVDDDDEEGMVFYSVASDLIPNEPICGILTETLTTRSLKLINSTETPLFFRLLLSRPFTISGIDTNKNIKTSHSDRDEQGQLVLYPQQNMLVKVSFCTTLELLTYQNLPEEQMLSGTQLLLSENGEKKLVFSQQLVLEYSNKAKQQLPLCAYLSVPVLQLSRDTVDFGTCFVGQTRTQEVFLLNRSGSKSYWTALIDEQERHNEKKTFSISPTRGMLEAHVTHLSASKEALLITFTARNAIQYETQVTFHGMLGEQPCSLRIQGRGSFDQKYEAMRNP</sequence>
<feature type="compositionally biased region" description="Polar residues" evidence="7">
    <location>
        <begin position="191"/>
        <end position="205"/>
    </location>
</feature>
<evidence type="ECO:0000256" key="1">
    <source>
        <dbReference type="ARBA" id="ARBA00004138"/>
    </source>
</evidence>
<feature type="domain" description="Deleted in lung and esophageal cancer protein 1 Ig-like" evidence="9">
    <location>
        <begin position="300"/>
        <end position="386"/>
    </location>
</feature>
<dbReference type="InterPro" id="IPR053879">
    <property type="entry name" value="HYDIN_VesB_CFA65-like_Ig"/>
</dbReference>
<feature type="compositionally biased region" description="Acidic residues" evidence="7">
    <location>
        <begin position="1290"/>
        <end position="1307"/>
    </location>
</feature>
<feature type="compositionally biased region" description="Low complexity" evidence="7">
    <location>
        <begin position="1271"/>
        <end position="1281"/>
    </location>
</feature>
<feature type="region of interest" description="Disordered" evidence="7">
    <location>
        <begin position="1255"/>
        <end position="1312"/>
    </location>
</feature>
<dbReference type="Pfam" id="PF23316">
    <property type="entry name" value="Ig_DLEC1_6th"/>
    <property type="match status" value="1"/>
</dbReference>
<reference evidence="10" key="1">
    <citation type="journal article" date="2022" name="bioRxiv">
        <title>Sequencing and chromosome-scale assembly of the giantPleurodeles waltlgenome.</title>
        <authorList>
            <person name="Brown T."/>
            <person name="Elewa A."/>
            <person name="Iarovenko S."/>
            <person name="Subramanian E."/>
            <person name="Araus A.J."/>
            <person name="Petzold A."/>
            <person name="Susuki M."/>
            <person name="Suzuki K.-i.T."/>
            <person name="Hayashi T."/>
            <person name="Toyoda A."/>
            <person name="Oliveira C."/>
            <person name="Osipova E."/>
            <person name="Leigh N.D."/>
            <person name="Simon A."/>
            <person name="Yun M.H."/>
        </authorList>
    </citation>
    <scope>NUCLEOTIDE SEQUENCE</scope>
    <source>
        <strain evidence="10">20211129_DDA</strain>
        <tissue evidence="10">Liver</tissue>
    </source>
</reference>
<keyword evidence="11" id="KW-1185">Reference proteome</keyword>
<feature type="coiled-coil region" evidence="6">
    <location>
        <begin position="50"/>
        <end position="84"/>
    </location>
</feature>
<accession>A0AAV7MBV4</accession>
<dbReference type="InterPro" id="IPR059041">
    <property type="entry name" value="Ig_DLEC1_1"/>
</dbReference>
<dbReference type="EMBL" id="JANPWB010000014">
    <property type="protein sequence ID" value="KAJ1099393.1"/>
    <property type="molecule type" value="Genomic_DNA"/>
</dbReference>
<dbReference type="Proteomes" id="UP001066276">
    <property type="component" value="Chromosome 10"/>
</dbReference>
<keyword evidence="4" id="KW-0969">Cilium</keyword>
<dbReference type="GO" id="GO:0005929">
    <property type="term" value="C:cilium"/>
    <property type="evidence" value="ECO:0007669"/>
    <property type="project" value="TreeGrafter"/>
</dbReference>
<evidence type="ECO:0000256" key="2">
    <source>
        <dbReference type="ARBA" id="ARBA00004496"/>
    </source>
</evidence>
<evidence type="ECO:0008006" key="12">
    <source>
        <dbReference type="Google" id="ProtNLM"/>
    </source>
</evidence>
<evidence type="ECO:0000256" key="7">
    <source>
        <dbReference type="SAM" id="MobiDB-lite"/>
    </source>
</evidence>
<dbReference type="PANTHER" id="PTHR46348">
    <property type="entry name" value="DELETED IN LUNG AND ESOPHAGEAL CANCER PROTEIN 1"/>
    <property type="match status" value="1"/>
</dbReference>
<dbReference type="InterPro" id="IPR013783">
    <property type="entry name" value="Ig-like_fold"/>
</dbReference>
<comment type="caution">
    <text evidence="10">The sequence shown here is derived from an EMBL/GenBank/DDBJ whole genome shotgun (WGS) entry which is preliminary data.</text>
</comment>
<evidence type="ECO:0000256" key="5">
    <source>
        <dbReference type="ARBA" id="ARBA00023273"/>
    </source>
</evidence>
<keyword evidence="3" id="KW-0963">Cytoplasm</keyword>